<dbReference type="Gene3D" id="3.90.226.10">
    <property type="entry name" value="2-enoyl-CoA Hydratase, Chain A, domain 1"/>
    <property type="match status" value="1"/>
</dbReference>
<dbReference type="InterPro" id="IPR029045">
    <property type="entry name" value="ClpP/crotonase-like_dom_sf"/>
</dbReference>
<dbReference type="InterPro" id="IPR002825">
    <property type="entry name" value="Pept_S49_ser-pept_pro"/>
</dbReference>
<evidence type="ECO:0000313" key="2">
    <source>
        <dbReference type="Proteomes" id="UP000193553"/>
    </source>
</evidence>
<sequence length="323" mass="35958">MTVGADATISLEMGKLTGWGILLVIDKSEVVSGSAATTEPVKAERPLTKTPMYAAMNAGRYQRQELIKQINAAEHTNLVCYVGGLETEIDRNDVIGFVEMLHNIPENSPIDLLLNTGGGDVDACEKLVSLIHAKARDKEFRVIVTDLAKSAGTLMALGANTIIMSDASELGMIDPQFLMRDARGNELFYSVTGYLEAYEEHCGALRKNPQDQVALLMLDGFDARTVKKFQGIRDRVRTFAEDMLKRRGAPSSMISQELMSSARWKTHGQPIDYANAKQIGLPIEYLPPTNERWSRYWELYCLLRLETQEGKKIYESAYASQIV</sequence>
<protein>
    <recommendedName>
        <fullName evidence="3">Serine dehydrogenase proteinase</fullName>
    </recommendedName>
</protein>
<dbReference type="EMBL" id="NAFI01000180">
    <property type="protein sequence ID" value="OSJ06120.1"/>
    <property type="molecule type" value="Genomic_DNA"/>
</dbReference>
<dbReference type="PANTHER" id="PTHR35984">
    <property type="entry name" value="PERIPLASMIC SERINE PROTEASE"/>
    <property type="match status" value="1"/>
</dbReference>
<name>A0A1X3H327_9BRAD</name>
<dbReference type="AlphaFoldDB" id="A0A1X3H327"/>
<comment type="caution">
    <text evidence="1">The sequence shown here is derived from an EMBL/GenBank/DDBJ whole genome shotgun (WGS) entry which is preliminary data.</text>
</comment>
<gene>
    <name evidence="1" type="ORF">BSZ18_23505</name>
</gene>
<evidence type="ECO:0008006" key="3">
    <source>
        <dbReference type="Google" id="ProtNLM"/>
    </source>
</evidence>
<accession>A0A1X3H327</accession>
<dbReference type="Pfam" id="PF01972">
    <property type="entry name" value="SDH_protease"/>
    <property type="match status" value="1"/>
</dbReference>
<dbReference type="PANTHER" id="PTHR35984:SF1">
    <property type="entry name" value="PERIPLASMIC SERINE PROTEASE"/>
    <property type="match status" value="1"/>
</dbReference>
<proteinExistence type="predicted"/>
<dbReference type="SUPFAM" id="SSF52096">
    <property type="entry name" value="ClpP/crotonase"/>
    <property type="match status" value="1"/>
</dbReference>
<dbReference type="GO" id="GO:0016020">
    <property type="term" value="C:membrane"/>
    <property type="evidence" value="ECO:0007669"/>
    <property type="project" value="InterPro"/>
</dbReference>
<evidence type="ECO:0000313" key="1">
    <source>
        <dbReference type="EMBL" id="OSJ06120.1"/>
    </source>
</evidence>
<reference evidence="1 2" key="1">
    <citation type="submission" date="2017-03" db="EMBL/GenBank/DDBJ databases">
        <title>Whole genome sequences of fourteen strains of Bradyrhizobium canariense and one strain of Bradyrhizobium japonicum isolated from Lupinus (Papilionoideae: Genisteae) species in Algeria.</title>
        <authorList>
            <person name="Crovadore J."/>
            <person name="Chekireb D."/>
            <person name="Brachmann A."/>
            <person name="Chablais R."/>
            <person name="Cochard B."/>
            <person name="Lefort F."/>
        </authorList>
    </citation>
    <scope>NUCLEOTIDE SEQUENCE [LARGE SCALE GENOMIC DNA]</scope>
    <source>
        <strain evidence="1 2">UBMA195</strain>
    </source>
</reference>
<organism evidence="1 2">
    <name type="scientific">Bradyrhizobium canariense</name>
    <dbReference type="NCBI Taxonomy" id="255045"/>
    <lineage>
        <taxon>Bacteria</taxon>
        <taxon>Pseudomonadati</taxon>
        <taxon>Pseudomonadota</taxon>
        <taxon>Alphaproteobacteria</taxon>
        <taxon>Hyphomicrobiales</taxon>
        <taxon>Nitrobacteraceae</taxon>
        <taxon>Bradyrhizobium</taxon>
    </lineage>
</organism>
<dbReference type="Proteomes" id="UP000193553">
    <property type="component" value="Unassembled WGS sequence"/>
</dbReference>